<keyword evidence="1" id="KW-1133">Transmembrane helix</keyword>
<sequence length="54" mass="6029">MLVWYSAAHCPGISLPLTMTLCPCKMQHEVFPLAFLPLCLLQLLGLILSIDFLI</sequence>
<comment type="caution">
    <text evidence="2">The sequence shown here is derived from an EMBL/GenBank/DDBJ whole genome shotgun (WGS) entry which is preliminary data.</text>
</comment>
<protein>
    <submittedName>
        <fullName evidence="2">Uncharacterized protein</fullName>
    </submittedName>
</protein>
<evidence type="ECO:0000313" key="3">
    <source>
        <dbReference type="Proteomes" id="UP000807353"/>
    </source>
</evidence>
<reference evidence="2" key="1">
    <citation type="submission" date="2020-11" db="EMBL/GenBank/DDBJ databases">
        <authorList>
            <consortium name="DOE Joint Genome Institute"/>
            <person name="Ahrendt S."/>
            <person name="Riley R."/>
            <person name="Andreopoulos W."/>
            <person name="Labutti K."/>
            <person name="Pangilinan J."/>
            <person name="Ruiz-Duenas F.J."/>
            <person name="Barrasa J.M."/>
            <person name="Sanchez-Garcia M."/>
            <person name="Camarero S."/>
            <person name="Miyauchi S."/>
            <person name="Serrano A."/>
            <person name="Linde D."/>
            <person name="Babiker R."/>
            <person name="Drula E."/>
            <person name="Ayuso-Fernandez I."/>
            <person name="Pacheco R."/>
            <person name="Padilla G."/>
            <person name="Ferreira P."/>
            <person name="Barriuso J."/>
            <person name="Kellner H."/>
            <person name="Castanera R."/>
            <person name="Alfaro M."/>
            <person name="Ramirez L."/>
            <person name="Pisabarro A.G."/>
            <person name="Kuo A."/>
            <person name="Tritt A."/>
            <person name="Lipzen A."/>
            <person name="He G."/>
            <person name="Yan M."/>
            <person name="Ng V."/>
            <person name="Cullen D."/>
            <person name="Martin F."/>
            <person name="Rosso M.-N."/>
            <person name="Henrissat B."/>
            <person name="Hibbett D."/>
            <person name="Martinez A.T."/>
            <person name="Grigoriev I.V."/>
        </authorList>
    </citation>
    <scope>NUCLEOTIDE SEQUENCE</scope>
    <source>
        <strain evidence="2">CBS 247.69</strain>
    </source>
</reference>
<gene>
    <name evidence="2" type="ORF">BDZ94DRAFT_1270854</name>
</gene>
<proteinExistence type="predicted"/>
<accession>A0A9P5XVJ4</accession>
<name>A0A9P5XVJ4_9AGAR</name>
<feature type="transmembrane region" description="Helical" evidence="1">
    <location>
        <begin position="33"/>
        <end position="53"/>
    </location>
</feature>
<evidence type="ECO:0000313" key="2">
    <source>
        <dbReference type="EMBL" id="KAF9458403.1"/>
    </source>
</evidence>
<keyword evidence="3" id="KW-1185">Reference proteome</keyword>
<organism evidence="2 3">
    <name type="scientific">Collybia nuda</name>
    <dbReference type="NCBI Taxonomy" id="64659"/>
    <lineage>
        <taxon>Eukaryota</taxon>
        <taxon>Fungi</taxon>
        <taxon>Dikarya</taxon>
        <taxon>Basidiomycota</taxon>
        <taxon>Agaricomycotina</taxon>
        <taxon>Agaricomycetes</taxon>
        <taxon>Agaricomycetidae</taxon>
        <taxon>Agaricales</taxon>
        <taxon>Tricholomatineae</taxon>
        <taxon>Clitocybaceae</taxon>
        <taxon>Collybia</taxon>
    </lineage>
</organism>
<evidence type="ECO:0000256" key="1">
    <source>
        <dbReference type="SAM" id="Phobius"/>
    </source>
</evidence>
<keyword evidence="1" id="KW-0812">Transmembrane</keyword>
<dbReference type="EMBL" id="MU150342">
    <property type="protein sequence ID" value="KAF9458403.1"/>
    <property type="molecule type" value="Genomic_DNA"/>
</dbReference>
<dbReference type="Proteomes" id="UP000807353">
    <property type="component" value="Unassembled WGS sequence"/>
</dbReference>
<dbReference type="AlphaFoldDB" id="A0A9P5XVJ4"/>
<keyword evidence="1" id="KW-0472">Membrane</keyword>